<dbReference type="InterPro" id="IPR015418">
    <property type="entry name" value="Eaf6"/>
</dbReference>
<dbReference type="PANTHER" id="PTHR13476">
    <property type="entry name" value="CHROMATIN MODIFICATION-RELATED PROTEIN MEAF6"/>
    <property type="match status" value="1"/>
</dbReference>
<keyword evidence="6" id="KW-0804">Transcription</keyword>
<accession>A0A3M6VDE7</accession>
<dbReference type="Proteomes" id="UP000286097">
    <property type="component" value="Unassembled WGS sequence"/>
</dbReference>
<dbReference type="EMBL" id="QLLG01000400">
    <property type="protein sequence ID" value="RMX63446.1"/>
    <property type="molecule type" value="Genomic_DNA"/>
</dbReference>
<evidence type="ECO:0000256" key="1">
    <source>
        <dbReference type="ARBA" id="ARBA00004123"/>
    </source>
</evidence>
<evidence type="ECO:0000313" key="9">
    <source>
        <dbReference type="EMBL" id="RQM11772.1"/>
    </source>
</evidence>
<dbReference type="AlphaFoldDB" id="A0A3M6VDE7"/>
<evidence type="ECO:0000313" key="8">
    <source>
        <dbReference type="EMBL" id="RMX63446.1"/>
    </source>
</evidence>
<evidence type="ECO:0000256" key="6">
    <source>
        <dbReference type="ARBA" id="ARBA00023163"/>
    </source>
</evidence>
<evidence type="ECO:0000256" key="5">
    <source>
        <dbReference type="ARBA" id="ARBA00023054"/>
    </source>
</evidence>
<protein>
    <recommendedName>
        <fullName evidence="12">Chromatin modification-related protein MEAF6</fullName>
    </recommendedName>
</protein>
<proteinExistence type="inferred from homology"/>
<gene>
    <name evidence="9" type="ORF">DD237_007552</name>
    <name evidence="8" type="ORF">DD238_007344</name>
</gene>
<dbReference type="Proteomes" id="UP000282087">
    <property type="component" value="Unassembled WGS sequence"/>
</dbReference>
<keyword evidence="4" id="KW-0805">Transcription regulation</keyword>
<dbReference type="GO" id="GO:0000123">
    <property type="term" value="C:histone acetyltransferase complex"/>
    <property type="evidence" value="ECO:0007669"/>
    <property type="project" value="InterPro"/>
</dbReference>
<dbReference type="GO" id="GO:0005634">
    <property type="term" value="C:nucleus"/>
    <property type="evidence" value="ECO:0007669"/>
    <property type="project" value="UniProtKB-SubCell"/>
</dbReference>
<sequence>MHDNFISEMEPSSVSSEMLTLYEAQCRAHETVLALQAQIEEEEAVYFEETPHGNIIRGWDGFIDSKQPRKDANPKKIKPYTDSEHLFSSCCLYSSMASEPSIDQVDIYGSIKDENITRPRKLTVTLSVGKGTGTAGSISGVVDSAAAPHSTNAVYNGTMVSLVPKTSKTPVTHLVTGKEAAASSYQNSKTSKLMKRKREAEAAAAVTARLHETVSTNMPTINAVTTSTTATVAVQPPASDFLDVL</sequence>
<keyword evidence="10" id="KW-1185">Reference proteome</keyword>
<keyword evidence="5" id="KW-0175">Coiled coil</keyword>
<keyword evidence="3" id="KW-0156">Chromatin regulator</keyword>
<reference evidence="10 11" key="1">
    <citation type="submission" date="2018-06" db="EMBL/GenBank/DDBJ databases">
        <title>Comparative genomics of downy mildews reveals potential adaptations to biotrophy.</title>
        <authorList>
            <person name="Fletcher K."/>
            <person name="Klosterman S.J."/>
            <person name="Derevnina L."/>
            <person name="Martin F."/>
            <person name="Koike S."/>
            <person name="Reyes Chin-Wo S."/>
            <person name="Mou B."/>
            <person name="Michelmore R."/>
        </authorList>
    </citation>
    <scope>NUCLEOTIDE SEQUENCE [LARGE SCALE GENOMIC DNA]</scope>
    <source>
        <strain evidence="9 11">R13</strain>
        <strain evidence="8 10">R14</strain>
    </source>
</reference>
<dbReference type="STRING" id="542832.A0A3M6VDE7"/>
<dbReference type="GO" id="GO:0006325">
    <property type="term" value="P:chromatin organization"/>
    <property type="evidence" value="ECO:0007669"/>
    <property type="project" value="UniProtKB-KW"/>
</dbReference>
<evidence type="ECO:0000256" key="3">
    <source>
        <dbReference type="ARBA" id="ARBA00022853"/>
    </source>
</evidence>
<evidence type="ECO:0000256" key="2">
    <source>
        <dbReference type="ARBA" id="ARBA00010916"/>
    </source>
</evidence>
<dbReference type="VEuPathDB" id="FungiDB:DD237_007552"/>
<evidence type="ECO:0008006" key="12">
    <source>
        <dbReference type="Google" id="ProtNLM"/>
    </source>
</evidence>
<comment type="similarity">
    <text evidence="2">Belongs to the EAF6 family.</text>
</comment>
<comment type="caution">
    <text evidence="8">The sequence shown here is derived from an EMBL/GenBank/DDBJ whole genome shotgun (WGS) entry which is preliminary data.</text>
</comment>
<keyword evidence="7" id="KW-0539">Nucleus</keyword>
<evidence type="ECO:0000313" key="11">
    <source>
        <dbReference type="Proteomes" id="UP000286097"/>
    </source>
</evidence>
<comment type="subcellular location">
    <subcellularLocation>
        <location evidence="1">Nucleus</location>
    </subcellularLocation>
</comment>
<organism evidence="8 10">
    <name type="scientific">Peronospora effusa</name>
    <dbReference type="NCBI Taxonomy" id="542832"/>
    <lineage>
        <taxon>Eukaryota</taxon>
        <taxon>Sar</taxon>
        <taxon>Stramenopiles</taxon>
        <taxon>Oomycota</taxon>
        <taxon>Peronosporomycetes</taxon>
        <taxon>Peronosporales</taxon>
        <taxon>Peronosporaceae</taxon>
        <taxon>Peronospora</taxon>
    </lineage>
</organism>
<dbReference type="OrthoDB" id="440324at2759"/>
<dbReference type="Pfam" id="PF09340">
    <property type="entry name" value="NuA4"/>
    <property type="match status" value="1"/>
</dbReference>
<dbReference type="EMBL" id="QKXF01000388">
    <property type="protein sequence ID" value="RQM11772.1"/>
    <property type="molecule type" value="Genomic_DNA"/>
</dbReference>
<name>A0A3M6VDE7_9STRA</name>
<evidence type="ECO:0000256" key="7">
    <source>
        <dbReference type="ARBA" id="ARBA00023242"/>
    </source>
</evidence>
<evidence type="ECO:0000256" key="4">
    <source>
        <dbReference type="ARBA" id="ARBA00023015"/>
    </source>
</evidence>
<evidence type="ECO:0000313" key="10">
    <source>
        <dbReference type="Proteomes" id="UP000282087"/>
    </source>
</evidence>